<evidence type="ECO:0000256" key="8">
    <source>
        <dbReference type="ARBA" id="ARBA00032849"/>
    </source>
</evidence>
<comment type="caution">
    <text evidence="11">The sequence shown here is derived from an EMBL/GenBank/DDBJ whole genome shotgun (WGS) entry which is preliminary data.</text>
</comment>
<proteinExistence type="inferred from homology"/>
<dbReference type="Pfam" id="PF01902">
    <property type="entry name" value="Diphthami_syn_2"/>
    <property type="match status" value="1"/>
</dbReference>
<dbReference type="Proteomes" id="UP000252519">
    <property type="component" value="Unassembled WGS sequence"/>
</dbReference>
<dbReference type="EC" id="6.3.1.14" evidence="3"/>
<dbReference type="EMBL" id="JOJR01000719">
    <property type="protein sequence ID" value="RCN34949.1"/>
    <property type="molecule type" value="Genomic_DNA"/>
</dbReference>
<dbReference type="PANTHER" id="PTHR12196:SF2">
    <property type="entry name" value="DIPHTHINE--AMMONIA LIGASE"/>
    <property type="match status" value="1"/>
</dbReference>
<evidence type="ECO:0000313" key="11">
    <source>
        <dbReference type="EMBL" id="RCN34949.1"/>
    </source>
</evidence>
<evidence type="ECO:0000256" key="1">
    <source>
        <dbReference type="ARBA" id="ARBA00005156"/>
    </source>
</evidence>
<feature type="domain" description="Diphthamide synthase" evidence="10">
    <location>
        <begin position="1"/>
        <end position="73"/>
    </location>
</feature>
<dbReference type="AlphaFoldDB" id="A0A368FVF0"/>
<evidence type="ECO:0000256" key="5">
    <source>
        <dbReference type="ARBA" id="ARBA00029814"/>
    </source>
</evidence>
<dbReference type="GO" id="GO:0017178">
    <property type="term" value="F:diphthine-ammonia ligase activity"/>
    <property type="evidence" value="ECO:0007669"/>
    <property type="project" value="UniProtKB-EC"/>
</dbReference>
<dbReference type="UniPathway" id="UPA00559"/>
<keyword evidence="12" id="KW-1185">Reference proteome</keyword>
<dbReference type="STRING" id="29170.A0A368FVF0"/>
<dbReference type="InterPro" id="IPR002761">
    <property type="entry name" value="Diphthami_syn_dom"/>
</dbReference>
<dbReference type="InterPro" id="IPR014729">
    <property type="entry name" value="Rossmann-like_a/b/a_fold"/>
</dbReference>
<evidence type="ECO:0000313" key="12">
    <source>
        <dbReference type="Proteomes" id="UP000252519"/>
    </source>
</evidence>
<comment type="pathway">
    <text evidence="1">Protein modification; peptidyl-diphthamide biosynthesis.</text>
</comment>
<comment type="similarity">
    <text evidence="2">Belongs to the Diphthine--ammonia ligase family.</text>
</comment>
<dbReference type="OrthoDB" id="686384at2759"/>
<evidence type="ECO:0000256" key="4">
    <source>
        <dbReference type="ARBA" id="ARBA00018426"/>
    </source>
</evidence>
<evidence type="ECO:0000256" key="3">
    <source>
        <dbReference type="ARBA" id="ARBA00012089"/>
    </source>
</evidence>
<sequence>MEVVGLVSGGKDSCYNMMCAVKAGHRIVALANLHPENPGELDSYMYQSVASEGTHMIAEAMDLPLYRREIKGKPLNQDFDYSVGLSVDLAPENLCSFFLILSMIKNICGSEVMSSFLQCGRD</sequence>
<dbReference type="GO" id="GO:0017183">
    <property type="term" value="P:protein histidyl modification to diphthamide"/>
    <property type="evidence" value="ECO:0007669"/>
    <property type="project" value="UniProtKB-UniPathway"/>
</dbReference>
<reference evidence="11 12" key="1">
    <citation type="submission" date="2014-10" db="EMBL/GenBank/DDBJ databases">
        <title>Draft genome of the hookworm Ancylostoma caninum.</title>
        <authorList>
            <person name="Mitreva M."/>
        </authorList>
    </citation>
    <scope>NUCLEOTIDE SEQUENCE [LARGE SCALE GENOMIC DNA]</scope>
    <source>
        <strain evidence="11 12">Baltimore</strain>
    </source>
</reference>
<evidence type="ECO:0000259" key="10">
    <source>
        <dbReference type="Pfam" id="PF01902"/>
    </source>
</evidence>
<dbReference type="Gene3D" id="3.40.50.620">
    <property type="entry name" value="HUPs"/>
    <property type="match status" value="1"/>
</dbReference>
<organism evidence="11 12">
    <name type="scientific">Ancylostoma caninum</name>
    <name type="common">Dog hookworm</name>
    <dbReference type="NCBI Taxonomy" id="29170"/>
    <lineage>
        <taxon>Eukaryota</taxon>
        <taxon>Metazoa</taxon>
        <taxon>Ecdysozoa</taxon>
        <taxon>Nematoda</taxon>
        <taxon>Chromadorea</taxon>
        <taxon>Rhabditida</taxon>
        <taxon>Rhabditina</taxon>
        <taxon>Rhabditomorpha</taxon>
        <taxon>Strongyloidea</taxon>
        <taxon>Ancylostomatidae</taxon>
        <taxon>Ancylostomatinae</taxon>
        <taxon>Ancylostoma</taxon>
    </lineage>
</organism>
<comment type="catalytic activity">
    <reaction evidence="9">
        <text>diphthine-[translation elongation factor 2] + NH4(+) + ATP = diphthamide-[translation elongation factor 2] + AMP + diphosphate + H(+)</text>
        <dbReference type="Rhea" id="RHEA:19753"/>
        <dbReference type="Rhea" id="RHEA-COMP:10172"/>
        <dbReference type="Rhea" id="RHEA-COMP:10174"/>
        <dbReference type="ChEBI" id="CHEBI:15378"/>
        <dbReference type="ChEBI" id="CHEBI:16692"/>
        <dbReference type="ChEBI" id="CHEBI:28938"/>
        <dbReference type="ChEBI" id="CHEBI:30616"/>
        <dbReference type="ChEBI" id="CHEBI:33019"/>
        <dbReference type="ChEBI" id="CHEBI:82696"/>
        <dbReference type="ChEBI" id="CHEBI:456215"/>
        <dbReference type="EC" id="6.3.1.14"/>
    </reaction>
</comment>
<accession>A0A368FVF0</accession>
<dbReference type="PANTHER" id="PTHR12196">
    <property type="entry name" value="DOMAIN OF UNKNOWN FUNCTION 71 DUF71 -CONTAINING PROTEIN"/>
    <property type="match status" value="1"/>
</dbReference>
<dbReference type="InterPro" id="IPR030662">
    <property type="entry name" value="DPH6/MJ0570"/>
</dbReference>
<evidence type="ECO:0000256" key="2">
    <source>
        <dbReference type="ARBA" id="ARBA00008496"/>
    </source>
</evidence>
<name>A0A368FVF0_ANCCA</name>
<evidence type="ECO:0000256" key="6">
    <source>
        <dbReference type="ARBA" id="ARBA00031202"/>
    </source>
</evidence>
<dbReference type="SUPFAM" id="SSF52402">
    <property type="entry name" value="Adenine nucleotide alpha hydrolases-like"/>
    <property type="match status" value="1"/>
</dbReference>
<gene>
    <name evidence="11" type="ORF">ANCCAN_19197</name>
</gene>
<evidence type="ECO:0000256" key="9">
    <source>
        <dbReference type="ARBA" id="ARBA00048108"/>
    </source>
</evidence>
<protein>
    <recommendedName>
        <fullName evidence="4">Diphthine--ammonia ligase</fullName>
        <ecNumber evidence="3">6.3.1.14</ecNumber>
    </recommendedName>
    <alternativeName>
        <fullName evidence="6">ATP-binding domain-containing protein 4</fullName>
    </alternativeName>
    <alternativeName>
        <fullName evidence="5">Diphthamide synthase</fullName>
    </alternativeName>
    <alternativeName>
        <fullName evidence="7">Diphthamide synthetase</fullName>
    </alternativeName>
    <alternativeName>
        <fullName evidence="8">Protein DPH6 homolog</fullName>
    </alternativeName>
</protein>
<evidence type="ECO:0000256" key="7">
    <source>
        <dbReference type="ARBA" id="ARBA00031552"/>
    </source>
</evidence>